<sequence length="272" mass="31110">MKIGTHNGFFHCDEALAIYMLKLLPEYKDAEIVRTRDQGILDSCDIVVDVGGVYDPSKHRYDHHQKEFNVHFDDNHKVTKLSSAGLIYKHFSKRIINEIYGVKDNETVDYIYNSVYDSFIESVDAIDNGVPISDGVLKYKWNTDLGSRVGRLNPAWMDVDGNPDERFMKAIEVAGKEFEHFVTNILNVILPAKTCFEEAFSRRFETHKSGKVIELTKSCPFSVGSVPLLYRCIEIRSFYINMKKITVCLKTSGFYFTCHLTKHPTIGTAFPI</sequence>
<organism evidence="2 3">
    <name type="scientific">Theileria equi strain WA</name>
    <dbReference type="NCBI Taxonomy" id="1537102"/>
    <lineage>
        <taxon>Eukaryota</taxon>
        <taxon>Sar</taxon>
        <taxon>Alveolata</taxon>
        <taxon>Apicomplexa</taxon>
        <taxon>Aconoidasida</taxon>
        <taxon>Piroplasmida</taxon>
        <taxon>Theileriidae</taxon>
        <taxon>Theileria</taxon>
    </lineage>
</organism>
<proteinExistence type="inferred from homology"/>
<dbReference type="OrthoDB" id="10265310at2759"/>
<dbReference type="KEGG" id="beq:BEWA_011070"/>
<reference evidence="2 3" key="1">
    <citation type="journal article" date="2012" name="BMC Genomics">
        <title>Comparative genomic analysis and phylogenetic position of Theileria equi.</title>
        <authorList>
            <person name="Kappmeyer L.S."/>
            <person name="Thiagarajan M."/>
            <person name="Herndon D.R."/>
            <person name="Ramsay J.D."/>
            <person name="Caler E."/>
            <person name="Djikeng A."/>
            <person name="Gillespie J.J."/>
            <person name="Lau A.O."/>
            <person name="Roalson E.H."/>
            <person name="Silva J.C."/>
            <person name="Silva M.G."/>
            <person name="Suarez C.E."/>
            <person name="Ueti M.W."/>
            <person name="Nene V.M."/>
            <person name="Mealey R.H."/>
            <person name="Knowles D.P."/>
            <person name="Brayton K.A."/>
        </authorList>
    </citation>
    <scope>NUCLEOTIDE SEQUENCE [LARGE SCALE GENOMIC DNA]</scope>
    <source>
        <strain evidence="2 3">WA</strain>
    </source>
</reference>
<dbReference type="GeneID" id="15805610"/>
<dbReference type="eggNOG" id="KOG2948">
    <property type="taxonomic scope" value="Eukaryota"/>
</dbReference>
<dbReference type="Pfam" id="PF03690">
    <property type="entry name" value="MYG1_exonuc"/>
    <property type="match status" value="1"/>
</dbReference>
<dbReference type="GO" id="GO:0005634">
    <property type="term" value="C:nucleus"/>
    <property type="evidence" value="ECO:0007669"/>
    <property type="project" value="TreeGrafter"/>
</dbReference>
<dbReference type="PANTHER" id="PTHR11215">
    <property type="entry name" value="METAL DEPENDENT HYDROLASE - RELATED"/>
    <property type="match status" value="1"/>
</dbReference>
<protein>
    <submittedName>
        <fullName evidence="2">Uncharacterized protein family UPF0160 domain-containing protein</fullName>
    </submittedName>
</protein>
<dbReference type="GO" id="GO:0005737">
    <property type="term" value="C:cytoplasm"/>
    <property type="evidence" value="ECO:0007669"/>
    <property type="project" value="TreeGrafter"/>
</dbReference>
<dbReference type="STRING" id="1537102.L0B3J5"/>
<dbReference type="Proteomes" id="UP000031512">
    <property type="component" value="Chromosome 3"/>
</dbReference>
<name>L0B3J5_THEEQ</name>
<dbReference type="EMBL" id="CP001670">
    <property type="protein sequence ID" value="AFZ81689.1"/>
    <property type="molecule type" value="Genomic_DNA"/>
</dbReference>
<evidence type="ECO:0000313" key="2">
    <source>
        <dbReference type="EMBL" id="AFZ81689.1"/>
    </source>
</evidence>
<dbReference type="InterPro" id="IPR003226">
    <property type="entry name" value="MYG1_exonuclease"/>
</dbReference>
<dbReference type="AlphaFoldDB" id="L0B3J5"/>
<comment type="similarity">
    <text evidence="1">Belongs to the MYG1 family.</text>
</comment>
<dbReference type="PANTHER" id="PTHR11215:SF1">
    <property type="entry name" value="MYG1 EXONUCLEASE"/>
    <property type="match status" value="1"/>
</dbReference>
<gene>
    <name evidence="2" type="ORF">BEWA_011070</name>
</gene>
<dbReference type="VEuPathDB" id="PiroplasmaDB:BEWA_011070"/>
<accession>L0B3J5</accession>
<keyword evidence="3" id="KW-1185">Reference proteome</keyword>
<evidence type="ECO:0000313" key="3">
    <source>
        <dbReference type="Proteomes" id="UP000031512"/>
    </source>
</evidence>
<dbReference type="RefSeq" id="XP_004831355.1">
    <property type="nucleotide sequence ID" value="XM_004831298.1"/>
</dbReference>
<evidence type="ECO:0000256" key="1">
    <source>
        <dbReference type="ARBA" id="ARBA00010105"/>
    </source>
</evidence>